<dbReference type="Proteomes" id="UP001253463">
    <property type="component" value="Unassembled WGS sequence"/>
</dbReference>
<evidence type="ECO:0008006" key="4">
    <source>
        <dbReference type="Google" id="ProtNLM"/>
    </source>
</evidence>
<feature type="signal peptide" evidence="1">
    <location>
        <begin position="1"/>
        <end position="21"/>
    </location>
</feature>
<organism evidence="2 3">
    <name type="scientific">Vibrio navarrensis</name>
    <dbReference type="NCBI Taxonomy" id="29495"/>
    <lineage>
        <taxon>Bacteria</taxon>
        <taxon>Pseudomonadati</taxon>
        <taxon>Pseudomonadota</taxon>
        <taxon>Gammaproteobacteria</taxon>
        <taxon>Vibrionales</taxon>
        <taxon>Vibrionaceae</taxon>
        <taxon>Vibrio</taxon>
    </lineage>
</organism>
<feature type="chain" id="PRO_5042609895" description="Lipoprotein" evidence="1">
    <location>
        <begin position="22"/>
        <end position="238"/>
    </location>
</feature>
<accession>A0AAI9CT00</accession>
<dbReference type="AlphaFoldDB" id="A0AAI9CT00"/>
<dbReference type="Pfam" id="PF03640">
    <property type="entry name" value="Lipoprotein_15"/>
    <property type="match status" value="4"/>
</dbReference>
<dbReference type="EMBL" id="ABNSCA010000002">
    <property type="protein sequence ID" value="ELN6931666.1"/>
    <property type="molecule type" value="Genomic_DNA"/>
</dbReference>
<proteinExistence type="predicted"/>
<dbReference type="GO" id="GO:0043448">
    <property type="term" value="P:alkane catabolic process"/>
    <property type="evidence" value="ECO:0007669"/>
    <property type="project" value="TreeGrafter"/>
</dbReference>
<evidence type="ECO:0000256" key="1">
    <source>
        <dbReference type="SAM" id="SignalP"/>
    </source>
</evidence>
<dbReference type="RefSeq" id="WP_172564019.1">
    <property type="nucleotide sequence ID" value="NZ_CP051101.1"/>
</dbReference>
<reference evidence="2" key="1">
    <citation type="submission" date="2023-10" db="EMBL/GenBank/DDBJ databases">
        <authorList>
            <consortium name="PulseNet: The National Subtyping Network for Foodborne Disease Surveillance"/>
        </authorList>
    </citation>
    <scope>NUCLEOTIDE SEQUENCE</scope>
    <source>
        <strain evidence="2">PNUSAV004886</strain>
    </source>
</reference>
<dbReference type="PANTHER" id="PTHR39335:SF1">
    <property type="entry name" value="BLL4220 PROTEIN"/>
    <property type="match status" value="1"/>
</dbReference>
<comment type="caution">
    <text evidence="2">The sequence shown here is derived from an EMBL/GenBank/DDBJ whole genome shotgun (WGS) entry which is preliminary data.</text>
</comment>
<gene>
    <name evidence="2" type="ORF">RZY48_001044</name>
</gene>
<dbReference type="InterPro" id="IPR005297">
    <property type="entry name" value="Lipoprotein_repeat"/>
</dbReference>
<keyword evidence="1" id="KW-0732">Signal</keyword>
<protein>
    <recommendedName>
        <fullName evidence="4">Lipoprotein</fullName>
    </recommendedName>
</protein>
<dbReference type="PANTHER" id="PTHR39335">
    <property type="entry name" value="BLL4220 PROTEIN"/>
    <property type="match status" value="1"/>
</dbReference>
<name>A0AAI9CT00_9VIBR</name>
<sequence length="238" mass="26887">MKKQLFTAIPLTLLMSFPSIAATSSTVIGDVYSDQMGKSLYTFDKDPVGKSVCMDDCEKFWPPLLVNEQNQSVYMNSQGFSIITRPDGTKQWALNGKPLYRWIKDTKSGDIEGAGIKGVWPLARADDVSIKLFNDGKRRYLVDENYLTLYTFDKDKVNESVCFDDCAVNWPPATLDAKLAKKELSNLKLTGGFGLIEREKNIYQWTYEGKPLYRWVKDSKAGDTKGDGINGVWHLIIK</sequence>
<evidence type="ECO:0000313" key="3">
    <source>
        <dbReference type="Proteomes" id="UP001253463"/>
    </source>
</evidence>
<evidence type="ECO:0000313" key="2">
    <source>
        <dbReference type="EMBL" id="ELN6931666.1"/>
    </source>
</evidence>